<proteinExistence type="predicted"/>
<evidence type="ECO:0000313" key="2">
    <source>
        <dbReference type="EMBL" id="WFL78408.1"/>
    </source>
</evidence>
<dbReference type="Proteomes" id="UP001215827">
    <property type="component" value="Chromosome"/>
</dbReference>
<feature type="region of interest" description="Disordered" evidence="1">
    <location>
        <begin position="75"/>
        <end position="94"/>
    </location>
</feature>
<keyword evidence="3" id="KW-1185">Reference proteome</keyword>
<protein>
    <recommendedName>
        <fullName evidence="4">Proteinase inhibitor I42 chagasin domain-containing protein</fullName>
    </recommendedName>
</protein>
<evidence type="ECO:0000313" key="3">
    <source>
        <dbReference type="Proteomes" id="UP001215827"/>
    </source>
</evidence>
<name>A0ABY8FWR5_9SPHN</name>
<organism evidence="2 3">
    <name type="scientific">Altererythrobacter arenosus</name>
    <dbReference type="NCBI Taxonomy" id="3032592"/>
    <lineage>
        <taxon>Bacteria</taxon>
        <taxon>Pseudomonadati</taxon>
        <taxon>Pseudomonadota</taxon>
        <taxon>Alphaproteobacteria</taxon>
        <taxon>Sphingomonadales</taxon>
        <taxon>Erythrobacteraceae</taxon>
        <taxon>Altererythrobacter</taxon>
    </lineage>
</organism>
<dbReference type="RefSeq" id="WP_278017098.1">
    <property type="nucleotide sequence ID" value="NZ_CP121106.1"/>
</dbReference>
<evidence type="ECO:0000256" key="1">
    <source>
        <dbReference type="SAM" id="MobiDB-lite"/>
    </source>
</evidence>
<reference evidence="2 3" key="1">
    <citation type="submission" date="2023-03" db="EMBL/GenBank/DDBJ databases">
        <title>Altererythrobacter sp. CAU 1644 isolated from sand.</title>
        <authorList>
            <person name="Kim W."/>
        </authorList>
    </citation>
    <scope>NUCLEOTIDE SEQUENCE [LARGE SCALE GENOMIC DNA]</scope>
    <source>
        <strain evidence="2 3">CAU 1644</strain>
    </source>
</reference>
<sequence>MPEGQVLIEIDFNNKVTATPEDVTPDASNNIEFTLVDDSNGYGWVFDERNPITIVNPADFTVTRVANGLLRVYDNENDSSDRSKPPKTHKYTLNFSSTTRQARLSFDPKIIDR</sequence>
<evidence type="ECO:0008006" key="4">
    <source>
        <dbReference type="Google" id="ProtNLM"/>
    </source>
</evidence>
<dbReference type="EMBL" id="CP121106">
    <property type="protein sequence ID" value="WFL78408.1"/>
    <property type="molecule type" value="Genomic_DNA"/>
</dbReference>
<accession>A0ABY8FWR5</accession>
<gene>
    <name evidence="2" type="ORF">P7228_04910</name>
</gene>